<dbReference type="EMBL" id="CP010027">
    <property type="protein sequence ID" value="AJZ61208.1"/>
    <property type="molecule type" value="Genomic_DNA"/>
</dbReference>
<dbReference type="GO" id="GO:0016740">
    <property type="term" value="F:transferase activity"/>
    <property type="evidence" value="ECO:0007669"/>
    <property type="project" value="UniProtKB-KW"/>
</dbReference>
<accession>A0AAU8THB7</accession>
<evidence type="ECO:0000313" key="3">
    <source>
        <dbReference type="Proteomes" id="UP000032614"/>
    </source>
</evidence>
<protein>
    <submittedName>
        <fullName evidence="2">Polysaccharide pyruvyl transferase family protein</fullName>
    </submittedName>
</protein>
<name>A0AAU8THB7_9BURK</name>
<keyword evidence="2" id="KW-0808">Transferase</keyword>
<dbReference type="InterPro" id="IPR007345">
    <property type="entry name" value="Polysacch_pyruvyl_Trfase"/>
</dbReference>
<dbReference type="Pfam" id="PF04230">
    <property type="entry name" value="PS_pyruv_trans"/>
    <property type="match status" value="1"/>
</dbReference>
<dbReference type="Proteomes" id="UP000032614">
    <property type="component" value="Chromosome 2"/>
</dbReference>
<organism evidence="2 3">
    <name type="scientific">Paraburkholderia fungorum</name>
    <dbReference type="NCBI Taxonomy" id="134537"/>
    <lineage>
        <taxon>Bacteria</taxon>
        <taxon>Pseudomonadati</taxon>
        <taxon>Pseudomonadota</taxon>
        <taxon>Betaproteobacteria</taxon>
        <taxon>Burkholderiales</taxon>
        <taxon>Burkholderiaceae</taxon>
        <taxon>Paraburkholderia</taxon>
    </lineage>
</organism>
<dbReference type="AlphaFoldDB" id="A0AAU8THB7"/>
<evidence type="ECO:0000313" key="2">
    <source>
        <dbReference type="EMBL" id="AJZ61208.1"/>
    </source>
</evidence>
<dbReference type="RefSeq" id="WP_046572495.1">
    <property type="nucleotide sequence ID" value="NZ_CP010027.1"/>
</dbReference>
<dbReference type="KEGG" id="bfn:OI25_6159"/>
<sequence>MRNHRQLMSDLKDKHAEILDLLIGRKFHYIEIPIHDNIGDLLIMQGTLAFLSRNKLRAKTMSTTQSFRCEWVKENDVLVFQGGGNFGDLYGNIHKVREEIVSRLPKNRIIILPQTIYFSSKEVERESADIFLTHKDVHLFVRDQTSFNSAKKFSNHVYLVPDMAHQLYPIRSGNSPTHRNVRIRRVDTERPNVCVENTERIFDKTTDWIDVIGGSERWIKLIWRFESFLNRCKFEKIVRLIVPIIWLPMAQRFSNRAVDLFGRHEHVFTDRLHGHILACLMDKPNTVFDNSYGKNSAYMNQWTIESDIVKLERVD</sequence>
<reference evidence="2 3" key="1">
    <citation type="journal article" date="2015" name="Genome Announc.">
        <title>Complete genome sequences for 59 burkholderia isolates, both pathogenic and near neighbor.</title>
        <authorList>
            <person name="Johnson S.L."/>
            <person name="Bishop-Lilly K.A."/>
            <person name="Ladner J.T."/>
            <person name="Daligault H.E."/>
            <person name="Davenport K.W."/>
            <person name="Jaissle J."/>
            <person name="Frey K.G."/>
            <person name="Koroleva G.I."/>
            <person name="Bruce D.C."/>
            <person name="Coyne S.R."/>
            <person name="Broomall S.M."/>
            <person name="Li P.E."/>
            <person name="Teshima H."/>
            <person name="Gibbons H.S."/>
            <person name="Palacios G.F."/>
            <person name="Rosenzweig C.N."/>
            <person name="Redden C.L."/>
            <person name="Xu Y."/>
            <person name="Minogue T.D."/>
            <person name="Chain P.S."/>
        </authorList>
    </citation>
    <scope>NUCLEOTIDE SEQUENCE [LARGE SCALE GENOMIC DNA]</scope>
    <source>
        <strain evidence="2 3">ATCC BAA-463</strain>
    </source>
</reference>
<evidence type="ECO:0000259" key="1">
    <source>
        <dbReference type="Pfam" id="PF04230"/>
    </source>
</evidence>
<proteinExistence type="predicted"/>
<feature type="domain" description="Polysaccharide pyruvyl transferase" evidence="1">
    <location>
        <begin position="37"/>
        <end position="292"/>
    </location>
</feature>
<gene>
    <name evidence="2" type="ORF">OI25_6159</name>
</gene>
<dbReference type="GeneID" id="66519941"/>